<reference evidence="1" key="1">
    <citation type="submission" date="2022-05" db="EMBL/GenBank/DDBJ databases">
        <title>Metagenome Sequencing of an Archaeal-Dominated Microbial Community from a Hot Spring at the Los Azufres Geothermal Field, Mexico.</title>
        <authorList>
            <person name="Marin-Paredes R."/>
            <person name="Martinez-Romero E."/>
            <person name="Servin-Garciduenas L.E."/>
        </authorList>
    </citation>
    <scope>NUCLEOTIDE SEQUENCE</scope>
    <source>
        <strain evidence="1">AZ1-454</strain>
    </source>
</reference>
<dbReference type="AlphaFoldDB" id="A0AAE3FMB2"/>
<protein>
    <submittedName>
        <fullName evidence="1">Uncharacterized protein</fullName>
    </submittedName>
</protein>
<accession>A0AAE3FMB2</accession>
<gene>
    <name evidence="1" type="ORF">TQ35_008080</name>
</gene>
<name>A0AAE3FMB2_9CREN</name>
<dbReference type="EMBL" id="JZWS02000011">
    <property type="protein sequence ID" value="MCL7344514.1"/>
    <property type="molecule type" value="Genomic_DNA"/>
</dbReference>
<organism evidence="1">
    <name type="scientific">Candidatus Aramenus sulfurataquae</name>
    <dbReference type="NCBI Taxonomy" id="1326980"/>
    <lineage>
        <taxon>Archaea</taxon>
        <taxon>Thermoproteota</taxon>
        <taxon>Thermoprotei</taxon>
        <taxon>Sulfolobales</taxon>
        <taxon>Sulfolobaceae</taxon>
        <taxon>Candidatus Aramenus</taxon>
    </lineage>
</organism>
<proteinExistence type="predicted"/>
<sequence>MEVVLVALTREGKVVEKVFLTKRGLVDVQKGEGFLSISLEGLNCVERQGVTLVNGEEVDAKCVDVVKEKVKCVDELLKGFDVCSRGDLVEQVKLLDEKVKYVVYVVQEDEVIPFTGNHEMDSLGFRIVEEYKRKYKQVQTLS</sequence>
<comment type="caution">
    <text evidence="1">The sequence shown here is derived from an EMBL/GenBank/DDBJ whole genome shotgun (WGS) entry which is preliminary data.</text>
</comment>
<evidence type="ECO:0000313" key="1">
    <source>
        <dbReference type="EMBL" id="MCL7344514.1"/>
    </source>
</evidence>